<protein>
    <submittedName>
        <fullName evidence="1">ABC transporter ATP-binding protein</fullName>
    </submittedName>
</protein>
<dbReference type="HOGENOM" id="CLU_1720370_0_0_7"/>
<organism evidence="1 2">
    <name type="scientific">Myxococcus fulvus (strain ATCC BAA-855 / HW-1)</name>
    <dbReference type="NCBI Taxonomy" id="483219"/>
    <lineage>
        <taxon>Bacteria</taxon>
        <taxon>Pseudomonadati</taxon>
        <taxon>Myxococcota</taxon>
        <taxon>Myxococcia</taxon>
        <taxon>Myxococcales</taxon>
        <taxon>Cystobacterineae</taxon>
        <taxon>Myxococcaceae</taxon>
        <taxon>Myxococcus</taxon>
    </lineage>
</organism>
<keyword evidence="1" id="KW-0067">ATP-binding</keyword>
<evidence type="ECO:0000313" key="2">
    <source>
        <dbReference type="Proteomes" id="UP000000488"/>
    </source>
</evidence>
<name>F8CRS6_MYXFH</name>
<reference evidence="1 2" key="1">
    <citation type="journal article" date="2011" name="J. Bacteriol.">
        <title>Genome sequence of the halotolerant marine bacterium Myxococcus fulvus HW-1.</title>
        <authorList>
            <person name="Li Z.F."/>
            <person name="Li X."/>
            <person name="Liu H."/>
            <person name="Liu X."/>
            <person name="Han K."/>
            <person name="Wu Z.H."/>
            <person name="Hu W."/>
            <person name="Li F.F."/>
            <person name="Li Y.Z."/>
        </authorList>
    </citation>
    <scope>NUCLEOTIDE SEQUENCE [LARGE SCALE GENOMIC DNA]</scope>
    <source>
        <strain evidence="2">ATCC BAA-855 / HW-1</strain>
    </source>
</reference>
<dbReference type="KEGG" id="mfu:LILAB_24645"/>
<evidence type="ECO:0000313" key="1">
    <source>
        <dbReference type="EMBL" id="AEI66824.1"/>
    </source>
</evidence>
<accession>F8CRS6</accession>
<sequence>MSLLEVKGLRRDYGPLRAVDDVSFSLEAGSGERPLGLARPEEDLHPAAAHRQHIPGVERRGEDEPLSPHLRAAFTPKVDGRDGAILVHLQHHMEIRDLRVLNLHRCLSARPHNDALGLRHGFRRGAIRPGDPKRQAVVLRRRHEDFPSSLPP</sequence>
<dbReference type="Proteomes" id="UP000000488">
    <property type="component" value="Chromosome"/>
</dbReference>
<dbReference type="AlphaFoldDB" id="F8CRS6"/>
<dbReference type="STRING" id="483219.LILAB_24645"/>
<keyword evidence="1" id="KW-0547">Nucleotide-binding</keyword>
<dbReference type="EMBL" id="CP002830">
    <property type="protein sequence ID" value="AEI66824.1"/>
    <property type="molecule type" value="Genomic_DNA"/>
</dbReference>
<gene>
    <name evidence="1" type="ordered locus">LILAB_24645</name>
</gene>
<dbReference type="GO" id="GO:0005524">
    <property type="term" value="F:ATP binding"/>
    <property type="evidence" value="ECO:0007669"/>
    <property type="project" value="UniProtKB-KW"/>
</dbReference>
<proteinExistence type="predicted"/>